<name>A0A1H1PT40_9CORY</name>
<evidence type="ECO:0000256" key="1">
    <source>
        <dbReference type="ARBA" id="ARBA00023002"/>
    </source>
</evidence>
<gene>
    <name evidence="3" type="ORF">SAMN04488539_1095</name>
</gene>
<protein>
    <recommendedName>
        <fullName evidence="2">Enoyl reductase (ER) domain-containing protein</fullName>
    </recommendedName>
</protein>
<dbReference type="SUPFAM" id="SSF50129">
    <property type="entry name" value="GroES-like"/>
    <property type="match status" value="1"/>
</dbReference>
<dbReference type="STRING" id="1203190.GCA_000312345_02183"/>
<evidence type="ECO:0000313" key="3">
    <source>
        <dbReference type="EMBL" id="SDS14294.1"/>
    </source>
</evidence>
<dbReference type="InterPro" id="IPR013149">
    <property type="entry name" value="ADH-like_C"/>
</dbReference>
<dbReference type="CDD" id="cd05288">
    <property type="entry name" value="PGDH"/>
    <property type="match status" value="1"/>
</dbReference>
<organism evidence="3 4">
    <name type="scientific">Corynebacterium timonense</name>
    <dbReference type="NCBI Taxonomy" id="441500"/>
    <lineage>
        <taxon>Bacteria</taxon>
        <taxon>Bacillati</taxon>
        <taxon>Actinomycetota</taxon>
        <taxon>Actinomycetes</taxon>
        <taxon>Mycobacteriales</taxon>
        <taxon>Corynebacteriaceae</taxon>
        <taxon>Corynebacterium</taxon>
    </lineage>
</organism>
<dbReference type="Pfam" id="PF16884">
    <property type="entry name" value="ADH_N_2"/>
    <property type="match status" value="1"/>
</dbReference>
<dbReference type="AlphaFoldDB" id="A0A1H1PT40"/>
<dbReference type="PANTHER" id="PTHR43205:SF7">
    <property type="entry name" value="PROSTAGLANDIN REDUCTASE 1"/>
    <property type="match status" value="1"/>
</dbReference>
<accession>A0A1H1PT40</accession>
<dbReference type="Proteomes" id="UP000182237">
    <property type="component" value="Chromosome I"/>
</dbReference>
<dbReference type="PANTHER" id="PTHR43205">
    <property type="entry name" value="PROSTAGLANDIN REDUCTASE"/>
    <property type="match status" value="1"/>
</dbReference>
<dbReference type="InterPro" id="IPR036291">
    <property type="entry name" value="NAD(P)-bd_dom_sf"/>
</dbReference>
<sequence length="332" mass="35675">MTTTTQWVLASRPQGTPTAENFRLETAQLPALEDGQILVENTLASVDPYMRGRMNDEKSYIEPFQIDEPLTGTAIGTVTESRSDAFAVGDTVRHFQGWRSHAILPAEKAEAIDTDAAPAEAYLGVLGTTGLTAYAGLTAVGEMKEGDVVFISGAAGAVGSAAGQIAKQLGASRVIGSAGSPEKVDYVTSLGFDAAFNYKDGDVTEQLGEAAPEGIDFYFDNVGADHLEAAIHHMNTFGRIAMCGAIAQYNNRDKATGPRNLFQAVGKCITLRGFVLGQYRHLDTEFQERIAPLVLDGSITYETTVREGLEKMPEYFLELFEGTNTGKMVVKL</sequence>
<dbReference type="SUPFAM" id="SSF51735">
    <property type="entry name" value="NAD(P)-binding Rossmann-fold domains"/>
    <property type="match status" value="1"/>
</dbReference>
<dbReference type="InterPro" id="IPR020843">
    <property type="entry name" value="ER"/>
</dbReference>
<reference evidence="3 4" key="1">
    <citation type="submission" date="2016-10" db="EMBL/GenBank/DDBJ databases">
        <authorList>
            <person name="de Groot N.N."/>
        </authorList>
    </citation>
    <scope>NUCLEOTIDE SEQUENCE [LARGE SCALE GENOMIC DNA]</scope>
    <source>
        <strain evidence="3 4">DSM 45434</strain>
    </source>
</reference>
<feature type="domain" description="Enoyl reductase (ER)" evidence="2">
    <location>
        <begin position="18"/>
        <end position="330"/>
    </location>
</feature>
<evidence type="ECO:0000259" key="2">
    <source>
        <dbReference type="SMART" id="SM00829"/>
    </source>
</evidence>
<evidence type="ECO:0000313" key="4">
    <source>
        <dbReference type="Proteomes" id="UP000182237"/>
    </source>
</evidence>
<dbReference type="InterPro" id="IPR011032">
    <property type="entry name" value="GroES-like_sf"/>
</dbReference>
<dbReference type="Pfam" id="PF00107">
    <property type="entry name" value="ADH_zinc_N"/>
    <property type="match status" value="1"/>
</dbReference>
<dbReference type="FunFam" id="3.40.50.720:FF:000121">
    <property type="entry name" value="Prostaglandin reductase 2"/>
    <property type="match status" value="1"/>
</dbReference>
<dbReference type="InterPro" id="IPR045010">
    <property type="entry name" value="MDR_fam"/>
</dbReference>
<dbReference type="GO" id="GO:0016628">
    <property type="term" value="F:oxidoreductase activity, acting on the CH-CH group of donors, NAD or NADP as acceptor"/>
    <property type="evidence" value="ECO:0007669"/>
    <property type="project" value="InterPro"/>
</dbReference>
<dbReference type="InterPro" id="IPR041694">
    <property type="entry name" value="ADH_N_2"/>
</dbReference>
<dbReference type="Gene3D" id="3.40.50.720">
    <property type="entry name" value="NAD(P)-binding Rossmann-like Domain"/>
    <property type="match status" value="1"/>
</dbReference>
<dbReference type="SMART" id="SM00829">
    <property type="entry name" value="PKS_ER"/>
    <property type="match status" value="1"/>
</dbReference>
<keyword evidence="1" id="KW-0560">Oxidoreductase</keyword>
<keyword evidence="4" id="KW-1185">Reference proteome</keyword>
<dbReference type="Gene3D" id="3.90.180.10">
    <property type="entry name" value="Medium-chain alcohol dehydrogenases, catalytic domain"/>
    <property type="match status" value="1"/>
</dbReference>
<dbReference type="EMBL" id="LT629765">
    <property type="protein sequence ID" value="SDS14294.1"/>
    <property type="molecule type" value="Genomic_DNA"/>
</dbReference>
<proteinExistence type="predicted"/>
<dbReference type="OrthoDB" id="9805663at2"/>
<dbReference type="eggNOG" id="COG2130">
    <property type="taxonomic scope" value="Bacteria"/>
</dbReference>